<accession>A0A9P0VWA2</accession>
<dbReference type="AlphaFoldDB" id="A0A9P0VWA2"/>
<feature type="region of interest" description="Disordered" evidence="1">
    <location>
        <begin position="69"/>
        <end position="95"/>
    </location>
</feature>
<keyword evidence="3" id="KW-1185">Reference proteome</keyword>
<gene>
    <name evidence="2" type="ORF">CLIB1423_01S06458</name>
</gene>
<sequence>MGNRRKDLFSQLDGLLGDAIELECANEKSSSSKLKYGGLNPTSSRSTNVSSNTSSIKNRIAMFENNDYDTGKKFSRRPSVASSTSSTRTIRTSPIQTIELTQPSASTLMKTRSRLTPYNSNNDNINSYNNTETTTDTIEDFLDSFNSSSNSDTENDEESTHTADTSIFSESPPPKSTAVKITTTSPTCSTPMTHKQFQNIIRIGTSTVDHLSGMLECMEAMVLSENDFIENELRNFTTTIQESAAHNTYIIKVFP</sequence>
<feature type="region of interest" description="Disordered" evidence="1">
    <location>
        <begin position="112"/>
        <end position="131"/>
    </location>
</feature>
<evidence type="ECO:0000313" key="3">
    <source>
        <dbReference type="Proteomes" id="UP000837801"/>
    </source>
</evidence>
<evidence type="ECO:0000256" key="1">
    <source>
        <dbReference type="SAM" id="MobiDB-lite"/>
    </source>
</evidence>
<feature type="compositionally biased region" description="Low complexity" evidence="1">
    <location>
        <begin position="77"/>
        <end position="93"/>
    </location>
</feature>
<feature type="compositionally biased region" description="Low complexity" evidence="1">
    <location>
        <begin position="118"/>
        <end position="131"/>
    </location>
</feature>
<evidence type="ECO:0000313" key="2">
    <source>
        <dbReference type="EMBL" id="CAH2350277.1"/>
    </source>
</evidence>
<comment type="caution">
    <text evidence="2">The sequence shown here is derived from an EMBL/GenBank/DDBJ whole genome shotgun (WGS) entry which is preliminary data.</text>
</comment>
<dbReference type="OrthoDB" id="4026613at2759"/>
<dbReference type="Proteomes" id="UP000837801">
    <property type="component" value="Unassembled WGS sequence"/>
</dbReference>
<feature type="region of interest" description="Disordered" evidence="1">
    <location>
        <begin position="142"/>
        <end position="191"/>
    </location>
</feature>
<feature type="compositionally biased region" description="Low complexity" evidence="1">
    <location>
        <begin position="182"/>
        <end position="191"/>
    </location>
</feature>
<feature type="compositionally biased region" description="Low complexity" evidence="1">
    <location>
        <begin position="143"/>
        <end position="152"/>
    </location>
</feature>
<name>A0A9P0VWA2_9ASCO</name>
<proteinExistence type="predicted"/>
<reference evidence="2" key="1">
    <citation type="submission" date="2022-03" db="EMBL/GenBank/DDBJ databases">
        <authorList>
            <person name="Legras J.-L."/>
            <person name="Devillers H."/>
            <person name="Grondin C."/>
        </authorList>
    </citation>
    <scope>NUCLEOTIDE SEQUENCE</scope>
    <source>
        <strain evidence="2">CLIB 1423</strain>
    </source>
</reference>
<feature type="region of interest" description="Disordered" evidence="1">
    <location>
        <begin position="30"/>
        <end position="54"/>
    </location>
</feature>
<protein>
    <submittedName>
        <fullName evidence="2">Uncharacterized protein</fullName>
    </submittedName>
</protein>
<dbReference type="EMBL" id="CAKXYY010000001">
    <property type="protein sequence ID" value="CAH2350277.1"/>
    <property type="molecule type" value="Genomic_DNA"/>
</dbReference>
<organism evidence="2 3">
    <name type="scientific">[Candida] railenensis</name>
    <dbReference type="NCBI Taxonomy" id="45579"/>
    <lineage>
        <taxon>Eukaryota</taxon>
        <taxon>Fungi</taxon>
        <taxon>Dikarya</taxon>
        <taxon>Ascomycota</taxon>
        <taxon>Saccharomycotina</taxon>
        <taxon>Pichiomycetes</taxon>
        <taxon>Debaryomycetaceae</taxon>
        <taxon>Kurtzmaniella</taxon>
    </lineage>
</organism>